<protein>
    <submittedName>
        <fullName evidence="2">Uncharacterized protein</fullName>
    </submittedName>
</protein>
<name>A0A1W6CX15_9RHOB</name>
<organism evidence="2 3">
    <name type="scientific">Paracoccus contaminans</name>
    <dbReference type="NCBI Taxonomy" id="1945662"/>
    <lineage>
        <taxon>Bacteria</taxon>
        <taxon>Pseudomonadati</taxon>
        <taxon>Pseudomonadota</taxon>
        <taxon>Alphaproteobacteria</taxon>
        <taxon>Rhodobacterales</taxon>
        <taxon>Paracoccaceae</taxon>
        <taxon>Paracoccus</taxon>
    </lineage>
</organism>
<reference evidence="2 3" key="1">
    <citation type="submission" date="2017-03" db="EMBL/GenBank/DDBJ databases">
        <title>Genome sequence of Paracoccus contaminans isolated from a water microcosm.</title>
        <authorList>
            <person name="Aurass P."/>
            <person name="Karste S."/>
            <person name="Trost E."/>
            <person name="Glaeser S.P."/>
            <person name="Kaempfer P."/>
            <person name="Flieger A."/>
        </authorList>
    </citation>
    <scope>NUCLEOTIDE SEQUENCE [LARGE SCALE GENOMIC DNA]</scope>
    <source>
        <strain evidence="3">RKI 16-01929T\LMG 29738T\CCM 8701T\CIP 111112T</strain>
    </source>
</reference>
<proteinExistence type="predicted"/>
<evidence type="ECO:0000313" key="3">
    <source>
        <dbReference type="Proteomes" id="UP000193017"/>
    </source>
</evidence>
<evidence type="ECO:0000256" key="1">
    <source>
        <dbReference type="SAM" id="MobiDB-lite"/>
    </source>
</evidence>
<evidence type="ECO:0000313" key="2">
    <source>
        <dbReference type="EMBL" id="ARJ69423.1"/>
    </source>
</evidence>
<dbReference type="AlphaFoldDB" id="A0A1W6CX15"/>
<feature type="compositionally biased region" description="Low complexity" evidence="1">
    <location>
        <begin position="430"/>
        <end position="453"/>
    </location>
</feature>
<dbReference type="Pfam" id="PF20343">
    <property type="entry name" value="DUF6638"/>
    <property type="match status" value="1"/>
</dbReference>
<dbReference type="KEGG" id="pcon:B0A89_07050"/>
<feature type="region of interest" description="Disordered" evidence="1">
    <location>
        <begin position="417"/>
        <end position="470"/>
    </location>
</feature>
<dbReference type="Proteomes" id="UP000193017">
    <property type="component" value="Chromosome"/>
</dbReference>
<dbReference type="RefSeq" id="WP_085377542.1">
    <property type="nucleotide sequence ID" value="NZ_CP020612.1"/>
</dbReference>
<dbReference type="InterPro" id="IPR046578">
    <property type="entry name" value="DUF6638"/>
</dbReference>
<dbReference type="EMBL" id="CP020612">
    <property type="protein sequence ID" value="ARJ69423.1"/>
    <property type="molecule type" value="Genomic_DNA"/>
</dbReference>
<keyword evidence="3" id="KW-1185">Reference proteome</keyword>
<dbReference type="STRING" id="1945662.B0A89_07050"/>
<accession>A0A1W6CX15</accession>
<sequence>MNPLVERGLMFANLIRVDSPAWVGLYNRALEKLTGKTTALAEFHIDLTGLSPEVGDELGDLDYLAPRGGNRQFILLTTEQKTAPMLAADLSVYPAILRRFIAENESQLFSLTARDAVVGEIDDDVWQLAQPADLLDIRKVRITADTTGSHVAEADKLTAMIDRFRSQPDAWWDDVLIAEMIEQARKSGDVTRNPVRLSHTSFDVPDFRAPAFGGVYVIRSAPEPAVVFADPSQQVPLGGVQVMSLSDRNAIAAWLARNGLAEQVTASGGAATAAVLRQKIDFVLVDAATEARIDPGDGSRAALRRAAARLDPAALPPELPGLGAMLRYVETGGDWPVIDSANPAYFYALRATTGPWQGTVNQLIAELAPHDVRTLFLVNKPVFHRLFQTWDAAKQAYVADQLAREYQIDRQGTRAALFGPEPGMAEPDQAGPGTAAAGPRAGAAVPAGPWGPARGDRGPAPRGGPWGAAR</sequence>
<gene>
    <name evidence="2" type="ORF">B0A89_07050</name>
</gene>